<evidence type="ECO:0000313" key="1">
    <source>
        <dbReference type="EMBL" id="KAG8233158.1"/>
    </source>
</evidence>
<organism evidence="1 2">
    <name type="scientific">Ladona fulva</name>
    <name type="common">Scarce chaser dragonfly</name>
    <name type="synonym">Libellula fulva</name>
    <dbReference type="NCBI Taxonomy" id="123851"/>
    <lineage>
        <taxon>Eukaryota</taxon>
        <taxon>Metazoa</taxon>
        <taxon>Ecdysozoa</taxon>
        <taxon>Arthropoda</taxon>
        <taxon>Hexapoda</taxon>
        <taxon>Insecta</taxon>
        <taxon>Pterygota</taxon>
        <taxon>Palaeoptera</taxon>
        <taxon>Odonata</taxon>
        <taxon>Epiprocta</taxon>
        <taxon>Anisoptera</taxon>
        <taxon>Libelluloidea</taxon>
        <taxon>Libellulidae</taxon>
        <taxon>Ladona</taxon>
    </lineage>
</organism>
<name>A0A8K0KIX7_LADFU</name>
<protein>
    <submittedName>
        <fullName evidence="1">Uncharacterized protein</fullName>
    </submittedName>
</protein>
<reference evidence="1" key="2">
    <citation type="submission" date="2017-10" db="EMBL/GenBank/DDBJ databases">
        <title>Ladona fulva Genome sequencing and assembly.</title>
        <authorList>
            <person name="Murali S."/>
            <person name="Richards S."/>
            <person name="Bandaranaike D."/>
            <person name="Bellair M."/>
            <person name="Blankenburg K."/>
            <person name="Chao H."/>
            <person name="Dinh H."/>
            <person name="Doddapaneni H."/>
            <person name="Dugan-Rocha S."/>
            <person name="Elkadiri S."/>
            <person name="Gnanaolivu R."/>
            <person name="Hernandez B."/>
            <person name="Skinner E."/>
            <person name="Javaid M."/>
            <person name="Lee S."/>
            <person name="Li M."/>
            <person name="Ming W."/>
            <person name="Munidasa M."/>
            <person name="Muniz J."/>
            <person name="Nguyen L."/>
            <person name="Hughes D."/>
            <person name="Osuji N."/>
            <person name="Pu L.-L."/>
            <person name="Puazo M."/>
            <person name="Qu C."/>
            <person name="Quiroz J."/>
            <person name="Raj R."/>
            <person name="Weissenberger G."/>
            <person name="Xin Y."/>
            <person name="Zou X."/>
            <person name="Han Y."/>
            <person name="Worley K."/>
            <person name="Muzny D."/>
            <person name="Gibbs R."/>
        </authorList>
    </citation>
    <scope>NUCLEOTIDE SEQUENCE</scope>
    <source>
        <strain evidence="1">Sampled in the wild</strain>
    </source>
</reference>
<proteinExistence type="predicted"/>
<sequence length="179" mass="21072">MKKVRMTKKKNIWNLCKIEEIGKEEFGKRISNCMEKNKKEGENSEENWIRMQENITKELIDYVKGVRKKKPWVTDAMIIKMKERRQAKKRMDEEGKRKYRKLNKELSSECEKVRKKWLDEQCNEIEELEKTGKHEEAYRKIKDFNGGGGGAGGSSKCIERAGREKNCLEKKHLEGGKST</sequence>
<dbReference type="OrthoDB" id="425681at2759"/>
<dbReference type="EMBL" id="KZ308690">
    <property type="protein sequence ID" value="KAG8233158.1"/>
    <property type="molecule type" value="Genomic_DNA"/>
</dbReference>
<dbReference type="AlphaFoldDB" id="A0A8K0KIX7"/>
<dbReference type="Proteomes" id="UP000792457">
    <property type="component" value="Unassembled WGS sequence"/>
</dbReference>
<accession>A0A8K0KIX7</accession>
<gene>
    <name evidence="1" type="ORF">J437_LFUL014110</name>
</gene>
<reference evidence="1" key="1">
    <citation type="submission" date="2013-04" db="EMBL/GenBank/DDBJ databases">
        <authorList>
            <person name="Qu J."/>
            <person name="Murali S.C."/>
            <person name="Bandaranaike D."/>
            <person name="Bellair M."/>
            <person name="Blankenburg K."/>
            <person name="Chao H."/>
            <person name="Dinh H."/>
            <person name="Doddapaneni H."/>
            <person name="Downs B."/>
            <person name="Dugan-Rocha S."/>
            <person name="Elkadiri S."/>
            <person name="Gnanaolivu R.D."/>
            <person name="Hernandez B."/>
            <person name="Javaid M."/>
            <person name="Jayaseelan J.C."/>
            <person name="Lee S."/>
            <person name="Li M."/>
            <person name="Ming W."/>
            <person name="Munidasa M."/>
            <person name="Muniz J."/>
            <person name="Nguyen L."/>
            <person name="Ongeri F."/>
            <person name="Osuji N."/>
            <person name="Pu L.-L."/>
            <person name="Puazo M."/>
            <person name="Qu C."/>
            <person name="Quiroz J."/>
            <person name="Raj R."/>
            <person name="Weissenberger G."/>
            <person name="Xin Y."/>
            <person name="Zou X."/>
            <person name="Han Y."/>
            <person name="Richards S."/>
            <person name="Worley K."/>
            <person name="Muzny D."/>
            <person name="Gibbs R."/>
        </authorList>
    </citation>
    <scope>NUCLEOTIDE SEQUENCE</scope>
    <source>
        <strain evidence="1">Sampled in the wild</strain>
    </source>
</reference>
<evidence type="ECO:0000313" key="2">
    <source>
        <dbReference type="Proteomes" id="UP000792457"/>
    </source>
</evidence>
<comment type="caution">
    <text evidence="1">The sequence shown here is derived from an EMBL/GenBank/DDBJ whole genome shotgun (WGS) entry which is preliminary data.</text>
</comment>
<keyword evidence="2" id="KW-1185">Reference proteome</keyword>